<name>A0A803QSP4_CANSA</name>
<dbReference type="Proteomes" id="UP000596661">
    <property type="component" value="Unassembled WGS sequence"/>
</dbReference>
<proteinExistence type="predicted"/>
<dbReference type="Gramene" id="evm.model.ctgX72.3">
    <property type="protein sequence ID" value="cds.evm.model.ctgX72.3"/>
    <property type="gene ID" value="evm.TU.ctgX72.3"/>
</dbReference>
<protein>
    <submittedName>
        <fullName evidence="1">Uncharacterized protein</fullName>
    </submittedName>
</protein>
<evidence type="ECO:0000313" key="2">
    <source>
        <dbReference type="Proteomes" id="UP000596661"/>
    </source>
</evidence>
<evidence type="ECO:0000313" key="1">
    <source>
        <dbReference type="EnsemblPlants" id="cds.evm.model.ctgX72.3"/>
    </source>
</evidence>
<dbReference type="AlphaFoldDB" id="A0A803QSP4"/>
<sequence length="52" mass="5819">VIVTRAFTAAVEFLRFDIEPLAKSHSFNASRDHRNALFKFSGGFPLFDTGSE</sequence>
<keyword evidence="2" id="KW-1185">Reference proteome</keyword>
<accession>A0A803QSP4</accession>
<organism evidence="1 2">
    <name type="scientific">Cannabis sativa</name>
    <name type="common">Hemp</name>
    <name type="synonym">Marijuana</name>
    <dbReference type="NCBI Taxonomy" id="3483"/>
    <lineage>
        <taxon>Eukaryota</taxon>
        <taxon>Viridiplantae</taxon>
        <taxon>Streptophyta</taxon>
        <taxon>Embryophyta</taxon>
        <taxon>Tracheophyta</taxon>
        <taxon>Spermatophyta</taxon>
        <taxon>Magnoliopsida</taxon>
        <taxon>eudicotyledons</taxon>
        <taxon>Gunneridae</taxon>
        <taxon>Pentapetalae</taxon>
        <taxon>rosids</taxon>
        <taxon>fabids</taxon>
        <taxon>Rosales</taxon>
        <taxon>Cannabaceae</taxon>
        <taxon>Cannabis</taxon>
    </lineage>
</organism>
<reference evidence="1" key="1">
    <citation type="submission" date="2021-03" db="UniProtKB">
        <authorList>
            <consortium name="EnsemblPlants"/>
        </authorList>
    </citation>
    <scope>IDENTIFICATION</scope>
</reference>
<dbReference type="EnsemblPlants" id="evm.model.ctgX72.3">
    <property type="protein sequence ID" value="cds.evm.model.ctgX72.3"/>
    <property type="gene ID" value="evm.TU.ctgX72.3"/>
</dbReference>